<organism evidence="2 3">
    <name type="scientific">Brassica cretica</name>
    <name type="common">Mustard</name>
    <dbReference type="NCBI Taxonomy" id="69181"/>
    <lineage>
        <taxon>Eukaryota</taxon>
        <taxon>Viridiplantae</taxon>
        <taxon>Streptophyta</taxon>
        <taxon>Embryophyta</taxon>
        <taxon>Tracheophyta</taxon>
        <taxon>Spermatophyta</taxon>
        <taxon>Magnoliopsida</taxon>
        <taxon>eudicotyledons</taxon>
        <taxon>Gunneridae</taxon>
        <taxon>Pentapetalae</taxon>
        <taxon>rosids</taxon>
        <taxon>malvids</taxon>
        <taxon>Brassicales</taxon>
        <taxon>Brassicaceae</taxon>
        <taxon>Brassiceae</taxon>
        <taxon>Brassica</taxon>
    </lineage>
</organism>
<evidence type="ECO:0008006" key="4">
    <source>
        <dbReference type="Google" id="ProtNLM"/>
    </source>
</evidence>
<reference evidence="2" key="1">
    <citation type="submission" date="2019-12" db="EMBL/GenBank/DDBJ databases">
        <title>Genome sequencing and annotation of Brassica cretica.</title>
        <authorList>
            <person name="Studholme D.J."/>
            <person name="Sarris P."/>
        </authorList>
    </citation>
    <scope>NUCLEOTIDE SEQUENCE</scope>
    <source>
        <strain evidence="2">PFS-109/04</strain>
        <tissue evidence="2">Leaf</tissue>
    </source>
</reference>
<sequence>MSSEVYYRSWMDKPHLDPNTNLLTEEYVQGIGEFMRLVQQQPDAKSVLEKMLTPRLQLLNSSVFRHFLGLNRLTYIFLMFCFHPTSRLTAFISTSEMYGGVKKRETVSVAELNTYVPESPSQFSIEIINGWCYSSCAKCPRKLQRRISSFTCTTCCNTSAVGVVRYRVAMLVVAREDSAVFVAFDASMTKLTNVMAVEVANPMNIVGKSYIFHLKLTELYSLLTIRPSLSPQSLTLIRESQGMSLHHNNPPEVVDETTLTAEAVQPTSNTDQLERIIGGNVDDPHGSPPGNPSKKAWNV</sequence>
<dbReference type="Gene3D" id="2.40.50.140">
    <property type="entry name" value="Nucleic acid-binding proteins"/>
    <property type="match status" value="1"/>
</dbReference>
<dbReference type="InterPro" id="IPR012340">
    <property type="entry name" value="NA-bd_OB-fold"/>
</dbReference>
<evidence type="ECO:0000256" key="1">
    <source>
        <dbReference type="SAM" id="MobiDB-lite"/>
    </source>
</evidence>
<dbReference type="Proteomes" id="UP000712600">
    <property type="component" value="Unassembled WGS sequence"/>
</dbReference>
<dbReference type="EMBL" id="QGKX02000004">
    <property type="protein sequence ID" value="KAF3598740.1"/>
    <property type="molecule type" value="Genomic_DNA"/>
</dbReference>
<dbReference type="SUPFAM" id="SSF50249">
    <property type="entry name" value="Nucleic acid-binding proteins"/>
    <property type="match status" value="1"/>
</dbReference>
<proteinExistence type="predicted"/>
<protein>
    <recommendedName>
        <fullName evidence="4">Replication factor A C-terminal domain-containing protein</fullName>
    </recommendedName>
</protein>
<dbReference type="AlphaFoldDB" id="A0A8S9SF75"/>
<feature type="region of interest" description="Disordered" evidence="1">
    <location>
        <begin position="266"/>
        <end position="299"/>
    </location>
</feature>
<name>A0A8S9SF75_BRACR</name>
<comment type="caution">
    <text evidence="2">The sequence shown here is derived from an EMBL/GenBank/DDBJ whole genome shotgun (WGS) entry which is preliminary data.</text>
</comment>
<evidence type="ECO:0000313" key="3">
    <source>
        <dbReference type="Proteomes" id="UP000712600"/>
    </source>
</evidence>
<accession>A0A8S9SF75</accession>
<gene>
    <name evidence="2" type="ORF">F2Q69_00034716</name>
</gene>
<evidence type="ECO:0000313" key="2">
    <source>
        <dbReference type="EMBL" id="KAF3598740.1"/>
    </source>
</evidence>